<keyword evidence="5" id="KW-1133">Transmembrane helix</keyword>
<dbReference type="PANTHER" id="PTHR14647">
    <property type="entry name" value="GALACTOSE-3-O-SULFOTRANSFERASE"/>
    <property type="match status" value="1"/>
</dbReference>
<dbReference type="Pfam" id="PF06990">
    <property type="entry name" value="Gal-3-0_sulfotr"/>
    <property type="match status" value="1"/>
</dbReference>
<evidence type="ECO:0000256" key="7">
    <source>
        <dbReference type="ARBA" id="ARBA00023136"/>
    </source>
</evidence>
<dbReference type="InterPro" id="IPR009729">
    <property type="entry name" value="Gal-3-0_sulfotransfrase"/>
</dbReference>
<accession>A0A9W9Z6V4</accession>
<keyword evidence="10" id="KW-1185">Reference proteome</keyword>
<evidence type="ECO:0000313" key="10">
    <source>
        <dbReference type="Proteomes" id="UP001163046"/>
    </source>
</evidence>
<proteinExistence type="predicted"/>
<gene>
    <name evidence="9" type="ORF">OS493_005292</name>
</gene>
<keyword evidence="7" id="KW-0472">Membrane</keyword>
<keyword evidence="8" id="KW-0325">Glycoprotein</keyword>
<evidence type="ECO:0000256" key="5">
    <source>
        <dbReference type="ARBA" id="ARBA00022989"/>
    </source>
</evidence>
<evidence type="ECO:0000313" key="9">
    <source>
        <dbReference type="EMBL" id="KAJ7374933.1"/>
    </source>
</evidence>
<comment type="subcellular location">
    <subcellularLocation>
        <location evidence="1">Golgi apparatus membrane</location>
        <topology evidence="1">Single-pass type II membrane protein</topology>
    </subcellularLocation>
</comment>
<organism evidence="9 10">
    <name type="scientific">Desmophyllum pertusum</name>
    <dbReference type="NCBI Taxonomy" id="174260"/>
    <lineage>
        <taxon>Eukaryota</taxon>
        <taxon>Metazoa</taxon>
        <taxon>Cnidaria</taxon>
        <taxon>Anthozoa</taxon>
        <taxon>Hexacorallia</taxon>
        <taxon>Scleractinia</taxon>
        <taxon>Caryophylliina</taxon>
        <taxon>Caryophylliidae</taxon>
        <taxon>Desmophyllum</taxon>
    </lineage>
</organism>
<keyword evidence="4" id="KW-0735">Signal-anchor</keyword>
<dbReference type="GO" id="GO:0009247">
    <property type="term" value="P:glycolipid biosynthetic process"/>
    <property type="evidence" value="ECO:0007669"/>
    <property type="project" value="InterPro"/>
</dbReference>
<dbReference type="AlphaFoldDB" id="A0A9W9Z6V4"/>
<evidence type="ECO:0000256" key="2">
    <source>
        <dbReference type="ARBA" id="ARBA00022679"/>
    </source>
</evidence>
<reference evidence="9" key="1">
    <citation type="submission" date="2023-01" db="EMBL/GenBank/DDBJ databases">
        <title>Genome assembly of the deep-sea coral Lophelia pertusa.</title>
        <authorList>
            <person name="Herrera S."/>
            <person name="Cordes E."/>
        </authorList>
    </citation>
    <scope>NUCLEOTIDE SEQUENCE</scope>
    <source>
        <strain evidence="9">USNM1676648</strain>
        <tissue evidence="9">Polyp</tissue>
    </source>
</reference>
<dbReference type="GO" id="GO:0000139">
    <property type="term" value="C:Golgi membrane"/>
    <property type="evidence" value="ECO:0007669"/>
    <property type="project" value="UniProtKB-SubCell"/>
</dbReference>
<dbReference type="Proteomes" id="UP001163046">
    <property type="component" value="Unassembled WGS sequence"/>
</dbReference>
<comment type="caution">
    <text evidence="9">The sequence shown here is derived from an EMBL/GenBank/DDBJ whole genome shotgun (WGS) entry which is preliminary data.</text>
</comment>
<dbReference type="EMBL" id="MU826827">
    <property type="protein sequence ID" value="KAJ7374933.1"/>
    <property type="molecule type" value="Genomic_DNA"/>
</dbReference>
<protein>
    <submittedName>
        <fullName evidence="9">Uncharacterized protein</fullName>
    </submittedName>
</protein>
<evidence type="ECO:0000256" key="8">
    <source>
        <dbReference type="ARBA" id="ARBA00023180"/>
    </source>
</evidence>
<dbReference type="PANTHER" id="PTHR14647:SF87">
    <property type="entry name" value="PUTATIVE-RELATED"/>
    <property type="match status" value="1"/>
</dbReference>
<evidence type="ECO:0000256" key="1">
    <source>
        <dbReference type="ARBA" id="ARBA00004323"/>
    </source>
</evidence>
<keyword evidence="2" id="KW-0808">Transferase</keyword>
<evidence type="ECO:0000256" key="4">
    <source>
        <dbReference type="ARBA" id="ARBA00022968"/>
    </source>
</evidence>
<keyword evidence="6" id="KW-0333">Golgi apparatus</keyword>
<dbReference type="GO" id="GO:0001733">
    <property type="term" value="F:galactosylceramide sulfotransferase activity"/>
    <property type="evidence" value="ECO:0007669"/>
    <property type="project" value="InterPro"/>
</dbReference>
<name>A0A9W9Z6V4_9CNID</name>
<evidence type="ECO:0000256" key="3">
    <source>
        <dbReference type="ARBA" id="ARBA00022692"/>
    </source>
</evidence>
<dbReference type="OrthoDB" id="514299at2759"/>
<sequence length="133" mass="15586">MEKHKQNLPTSKVKEQILKWNSGDALLYDVFNQTLWKKIEEEGPDFFKDLALFRKELESIKSTCLREGSFLTKPYAGRLVQGYAVKANISKELNETCNNMIKNEIPYLDYHRDKLIKEYQTIDSSVIRPDLLK</sequence>
<keyword evidence="3" id="KW-0812">Transmembrane</keyword>
<evidence type="ECO:0000256" key="6">
    <source>
        <dbReference type="ARBA" id="ARBA00023034"/>
    </source>
</evidence>